<dbReference type="Pfam" id="PF03793">
    <property type="entry name" value="PASTA"/>
    <property type="match status" value="3"/>
</dbReference>
<dbReference type="PROSITE" id="PS50011">
    <property type="entry name" value="PROTEIN_KINASE_DOM"/>
    <property type="match status" value="1"/>
</dbReference>
<dbReference type="Pfam" id="PF00069">
    <property type="entry name" value="Pkinase"/>
    <property type="match status" value="1"/>
</dbReference>
<feature type="transmembrane region" description="Helical" evidence="7">
    <location>
        <begin position="291"/>
        <end position="311"/>
    </location>
</feature>
<dbReference type="CDD" id="cd06577">
    <property type="entry name" value="PASTA_pknB"/>
    <property type="match status" value="3"/>
</dbReference>
<name>A0A6J6F3Y1_9ZZZZ</name>
<reference evidence="10" key="1">
    <citation type="submission" date="2020-05" db="EMBL/GenBank/DDBJ databases">
        <authorList>
            <person name="Chiriac C."/>
            <person name="Salcher M."/>
            <person name="Ghai R."/>
            <person name="Kavagutti S V."/>
        </authorList>
    </citation>
    <scope>NUCLEOTIDE SEQUENCE</scope>
</reference>
<dbReference type="AlphaFoldDB" id="A0A6J6F3Y1"/>
<dbReference type="Gene3D" id="3.30.10.20">
    <property type="match status" value="3"/>
</dbReference>
<keyword evidence="7" id="KW-0472">Membrane</keyword>
<dbReference type="PANTHER" id="PTHR43289:SF6">
    <property type="entry name" value="SERINE_THREONINE-PROTEIN KINASE NEKL-3"/>
    <property type="match status" value="1"/>
</dbReference>
<feature type="domain" description="PASTA" evidence="9">
    <location>
        <begin position="382"/>
        <end position="449"/>
    </location>
</feature>
<evidence type="ECO:0000256" key="6">
    <source>
        <dbReference type="ARBA" id="ARBA00022840"/>
    </source>
</evidence>
<feature type="domain" description="Protein kinase" evidence="8">
    <location>
        <begin position="10"/>
        <end position="278"/>
    </location>
</feature>
<keyword evidence="4" id="KW-0547">Nucleotide-binding</keyword>
<keyword evidence="2" id="KW-0808">Transferase</keyword>
<evidence type="ECO:0000259" key="9">
    <source>
        <dbReference type="PROSITE" id="PS51178"/>
    </source>
</evidence>
<dbReference type="SUPFAM" id="SSF56112">
    <property type="entry name" value="Protein kinase-like (PK-like)"/>
    <property type="match status" value="1"/>
</dbReference>
<proteinExistence type="predicted"/>
<organism evidence="10">
    <name type="scientific">freshwater metagenome</name>
    <dbReference type="NCBI Taxonomy" id="449393"/>
    <lineage>
        <taxon>unclassified sequences</taxon>
        <taxon>metagenomes</taxon>
        <taxon>ecological metagenomes</taxon>
    </lineage>
</organism>
<evidence type="ECO:0000256" key="4">
    <source>
        <dbReference type="ARBA" id="ARBA00022741"/>
    </source>
</evidence>
<feature type="domain" description="PASTA" evidence="9">
    <location>
        <begin position="316"/>
        <end position="381"/>
    </location>
</feature>
<keyword evidence="1" id="KW-0723">Serine/threonine-protein kinase</keyword>
<dbReference type="FunFam" id="3.30.200.20:FF:000035">
    <property type="entry name" value="Serine/threonine protein kinase Stk1"/>
    <property type="match status" value="1"/>
</dbReference>
<dbReference type="SMART" id="SM00740">
    <property type="entry name" value="PASTA"/>
    <property type="match status" value="3"/>
</dbReference>
<keyword evidence="6" id="KW-0067">ATP-binding</keyword>
<accession>A0A6J6F3Y1</accession>
<keyword evidence="7" id="KW-1133">Transmembrane helix</keyword>
<dbReference type="GO" id="GO:0004674">
    <property type="term" value="F:protein serine/threonine kinase activity"/>
    <property type="evidence" value="ECO:0007669"/>
    <property type="project" value="UniProtKB-KW"/>
</dbReference>
<protein>
    <submittedName>
        <fullName evidence="10">Unannotated protein</fullName>
    </submittedName>
</protein>
<dbReference type="GO" id="GO:0005524">
    <property type="term" value="F:ATP binding"/>
    <property type="evidence" value="ECO:0007669"/>
    <property type="project" value="UniProtKB-KW"/>
</dbReference>
<dbReference type="InterPro" id="IPR000719">
    <property type="entry name" value="Prot_kinase_dom"/>
</dbReference>
<dbReference type="PROSITE" id="PS00107">
    <property type="entry name" value="PROTEIN_KINASE_ATP"/>
    <property type="match status" value="1"/>
</dbReference>
<keyword evidence="5" id="KW-0418">Kinase</keyword>
<evidence type="ECO:0000256" key="3">
    <source>
        <dbReference type="ARBA" id="ARBA00022737"/>
    </source>
</evidence>
<sequence length="516" mass="54715">MMSKLLGERYLLGAMIGTGGMADVYTAQDQRLSREVAVKILRSDLAQDPSFVSRFRKEAKAAAGLNHPGIVAVYDSGEDPAPYIVMELVEGHTLRELIHEGERIECDRALEIIIGVLEALDYSHMRGIVHRDIKPANIMITESGDVKVMDFGIARAIDDLGATLTSTWNVVGTAQYLSPEQAQGSIADSRSDLYSTGCLLYELLTGRPPFTGETPVSIALQHVSGQYPPARSLQPDLPADIETVLAVALSKSPDSRYQDALSMLADIKRLRSGVHVTTKITRVRPLKRRSFLIAGVSILIASVLAIVGLSLNGASEPSVGFELPNVIGLTEDQAREVLSQYVVTVTRAHDPRIPAGRIASQIPLASSDVKPGSGIVLTISDGPGDAIVPDGLIGLELTEARAALAAAGLVVSQTIAAPSDEAQGTVLEVMPVAGSTITAGSGVILTIASGEVEVPNLVGVEAIQAKTLLFNSDFLIKEFYDYDPTQPVGVVIRQAPEAGTTQTIGDSVTITINRAP</sequence>
<evidence type="ECO:0000256" key="2">
    <source>
        <dbReference type="ARBA" id="ARBA00022679"/>
    </source>
</evidence>
<evidence type="ECO:0000256" key="7">
    <source>
        <dbReference type="SAM" id="Phobius"/>
    </source>
</evidence>
<dbReference type="SMART" id="SM00220">
    <property type="entry name" value="S_TKc"/>
    <property type="match status" value="1"/>
</dbReference>
<dbReference type="InterPro" id="IPR008271">
    <property type="entry name" value="Ser/Thr_kinase_AS"/>
</dbReference>
<dbReference type="PANTHER" id="PTHR43289">
    <property type="entry name" value="MITOGEN-ACTIVATED PROTEIN KINASE KINASE KINASE 20-RELATED"/>
    <property type="match status" value="1"/>
</dbReference>
<evidence type="ECO:0000259" key="8">
    <source>
        <dbReference type="PROSITE" id="PS50011"/>
    </source>
</evidence>
<dbReference type="PROSITE" id="PS00108">
    <property type="entry name" value="PROTEIN_KINASE_ST"/>
    <property type="match status" value="1"/>
</dbReference>
<dbReference type="Gene3D" id="3.30.200.20">
    <property type="entry name" value="Phosphorylase Kinase, domain 1"/>
    <property type="match status" value="1"/>
</dbReference>
<evidence type="ECO:0000256" key="5">
    <source>
        <dbReference type="ARBA" id="ARBA00022777"/>
    </source>
</evidence>
<keyword evidence="7" id="KW-0812">Transmembrane</keyword>
<gene>
    <name evidence="10" type="ORF">UFOPK1755_00560</name>
</gene>
<dbReference type="CDD" id="cd14014">
    <property type="entry name" value="STKc_PknB_like"/>
    <property type="match status" value="1"/>
</dbReference>
<dbReference type="InterPro" id="IPR005543">
    <property type="entry name" value="PASTA_dom"/>
</dbReference>
<dbReference type="FunFam" id="1.10.510.10:FF:000021">
    <property type="entry name" value="Serine/threonine protein kinase"/>
    <property type="match status" value="1"/>
</dbReference>
<dbReference type="EMBL" id="CAEZTX010000040">
    <property type="protein sequence ID" value="CAB4581624.1"/>
    <property type="molecule type" value="Genomic_DNA"/>
</dbReference>
<dbReference type="InterPro" id="IPR011009">
    <property type="entry name" value="Kinase-like_dom_sf"/>
</dbReference>
<keyword evidence="3" id="KW-0677">Repeat</keyword>
<evidence type="ECO:0000256" key="1">
    <source>
        <dbReference type="ARBA" id="ARBA00022527"/>
    </source>
</evidence>
<dbReference type="InterPro" id="IPR017441">
    <property type="entry name" value="Protein_kinase_ATP_BS"/>
</dbReference>
<dbReference type="PROSITE" id="PS51178">
    <property type="entry name" value="PASTA"/>
    <property type="match status" value="3"/>
</dbReference>
<dbReference type="Gene3D" id="1.10.510.10">
    <property type="entry name" value="Transferase(Phosphotransferase) domain 1"/>
    <property type="match status" value="1"/>
</dbReference>
<feature type="domain" description="PASTA" evidence="9">
    <location>
        <begin position="450"/>
        <end position="514"/>
    </location>
</feature>
<evidence type="ECO:0000313" key="10">
    <source>
        <dbReference type="EMBL" id="CAB4581624.1"/>
    </source>
</evidence>